<keyword evidence="6" id="KW-1185">Reference proteome</keyword>
<dbReference type="EMBL" id="BACD03000066">
    <property type="protein sequence ID" value="GAO52357.1"/>
    <property type="molecule type" value="Genomic_DNA"/>
</dbReference>
<keyword evidence="2" id="KW-0539">Nucleus</keyword>
<evidence type="ECO:0000259" key="4">
    <source>
        <dbReference type="SMART" id="SM00657"/>
    </source>
</evidence>
<comment type="caution">
    <text evidence="5">The sequence shown here is derived from an EMBL/GenBank/DDBJ whole genome shotgun (WGS) entry which is preliminary data.</text>
</comment>
<dbReference type="GO" id="GO:0006352">
    <property type="term" value="P:DNA-templated transcription initiation"/>
    <property type="evidence" value="ECO:0007669"/>
    <property type="project" value="InterPro"/>
</dbReference>
<evidence type="ECO:0000256" key="3">
    <source>
        <dbReference type="ARBA" id="ARBA00025724"/>
    </source>
</evidence>
<evidence type="ECO:0000256" key="1">
    <source>
        <dbReference type="ARBA" id="ARBA00004123"/>
    </source>
</evidence>
<dbReference type="STRING" id="698492.A0A0E9NR47"/>
<gene>
    <name evidence="5" type="ORF">G7K_6435-t1</name>
</gene>
<accession>A0A0E9NR47</accession>
<protein>
    <recommendedName>
        <fullName evidence="4">RNA polymerase Rpb4/RPC9 core domain-containing protein</fullName>
    </recommendedName>
</protein>
<dbReference type="InterPro" id="IPR005574">
    <property type="entry name" value="Rpb4/RPC9"/>
</dbReference>
<reference evidence="5 6" key="3">
    <citation type="journal article" date="2015" name="Genome Announc.">
        <title>Draft Genome Sequence of the Archiascomycetous Yeast Saitoella complicata.</title>
        <authorList>
            <person name="Yamauchi K."/>
            <person name="Kondo S."/>
            <person name="Hamamoto M."/>
            <person name="Takahashi Y."/>
            <person name="Ogura Y."/>
            <person name="Hayashi T."/>
            <person name="Nishida H."/>
        </authorList>
    </citation>
    <scope>NUCLEOTIDE SEQUENCE [LARGE SCALE GENOMIC DNA]</scope>
    <source>
        <strain evidence="5 6">NRRL Y-17804</strain>
    </source>
</reference>
<dbReference type="OMA" id="HRKTQNE"/>
<dbReference type="Gene3D" id="1.20.1250.40">
    <property type="match status" value="1"/>
</dbReference>
<dbReference type="GO" id="GO:0005634">
    <property type="term" value="C:nucleus"/>
    <property type="evidence" value="ECO:0007669"/>
    <property type="project" value="UniProtKB-SubCell"/>
</dbReference>
<dbReference type="InterPro" id="IPR045222">
    <property type="entry name" value="Rpb4-like"/>
</dbReference>
<evidence type="ECO:0000313" key="5">
    <source>
        <dbReference type="EMBL" id="GAO52357.1"/>
    </source>
</evidence>
<evidence type="ECO:0000313" key="6">
    <source>
        <dbReference type="Proteomes" id="UP000033140"/>
    </source>
</evidence>
<dbReference type="GO" id="GO:0000166">
    <property type="term" value="F:nucleotide binding"/>
    <property type="evidence" value="ECO:0007669"/>
    <property type="project" value="InterPro"/>
</dbReference>
<dbReference type="AlphaFoldDB" id="A0A0E9NR47"/>
<comment type="subcellular location">
    <subcellularLocation>
        <location evidence="1">Nucleus</location>
    </subcellularLocation>
</comment>
<dbReference type="InterPro" id="IPR038324">
    <property type="entry name" value="Rpb4/RPC9_sf"/>
</dbReference>
<dbReference type="InterPro" id="IPR010997">
    <property type="entry name" value="HRDC-like_sf"/>
</dbReference>
<proteinExistence type="inferred from homology"/>
<feature type="domain" description="RNA polymerase Rpb4/RPC9 core" evidence="4">
    <location>
        <begin position="52"/>
        <end position="166"/>
    </location>
</feature>
<sequence length="166" mass="18939">MNPHNLQTRRRYADTAYTPSNSIEAYIMDSHRPTRQIRRGQEEEDAATLKLGAFNNVTALTVSEAKVILEQLQKDKKDATLNEIQQKTQDYVSLFSRFRTSEIVQAVDRVVRHPGNPYEPYEAAQLATLCCEEAEEAKYLIPSLAGKVEDEVLQQLLDELSSLRRV</sequence>
<reference evidence="5 6" key="2">
    <citation type="journal article" date="2014" name="J. Gen. Appl. Microbiol.">
        <title>The early diverging ascomycetous budding yeast Saitoella complicata has three histone deacetylases belonging to the Clr6, Hos2, and Rpd3 lineages.</title>
        <authorList>
            <person name="Nishida H."/>
            <person name="Matsumoto T."/>
            <person name="Kondo S."/>
            <person name="Hamamoto M."/>
            <person name="Yoshikawa H."/>
        </authorList>
    </citation>
    <scope>NUCLEOTIDE SEQUENCE [LARGE SCALE GENOMIC DNA]</scope>
    <source>
        <strain evidence="5 6">NRRL Y-17804</strain>
    </source>
</reference>
<evidence type="ECO:0000256" key="2">
    <source>
        <dbReference type="ARBA" id="ARBA00023242"/>
    </source>
</evidence>
<name>A0A0E9NR47_SAICN</name>
<dbReference type="InterPro" id="IPR006590">
    <property type="entry name" value="RNA_pol_Rpb4/RPC9_core"/>
</dbReference>
<dbReference type="Pfam" id="PF03874">
    <property type="entry name" value="RNA_pol_Rpb4"/>
    <property type="match status" value="1"/>
</dbReference>
<comment type="similarity">
    <text evidence="3">Belongs to the eukaryotic RPB4 RNA polymerase subunit family.</text>
</comment>
<reference evidence="5 6" key="1">
    <citation type="journal article" date="2011" name="J. Gen. Appl. Microbiol.">
        <title>Draft genome sequencing of the enigmatic yeast Saitoella complicata.</title>
        <authorList>
            <person name="Nishida H."/>
            <person name="Hamamoto M."/>
            <person name="Sugiyama J."/>
        </authorList>
    </citation>
    <scope>NUCLEOTIDE SEQUENCE [LARGE SCALE GENOMIC DNA]</scope>
    <source>
        <strain evidence="5 6">NRRL Y-17804</strain>
    </source>
</reference>
<dbReference type="SUPFAM" id="SSF47819">
    <property type="entry name" value="HRDC-like"/>
    <property type="match status" value="1"/>
</dbReference>
<dbReference type="PANTHER" id="PTHR21297">
    <property type="entry name" value="DNA-DIRECTED RNA POLYMERASE II"/>
    <property type="match status" value="1"/>
</dbReference>
<dbReference type="GO" id="GO:0030880">
    <property type="term" value="C:RNA polymerase complex"/>
    <property type="evidence" value="ECO:0007669"/>
    <property type="project" value="InterPro"/>
</dbReference>
<dbReference type="SMART" id="SM00657">
    <property type="entry name" value="RPOL4c"/>
    <property type="match status" value="1"/>
</dbReference>
<dbReference type="Proteomes" id="UP000033140">
    <property type="component" value="Unassembled WGS sequence"/>
</dbReference>
<organism evidence="5 6">
    <name type="scientific">Saitoella complicata (strain BCRC 22490 / CBS 7301 / JCM 7358 / NBRC 10748 / NRRL Y-17804)</name>
    <dbReference type="NCBI Taxonomy" id="698492"/>
    <lineage>
        <taxon>Eukaryota</taxon>
        <taxon>Fungi</taxon>
        <taxon>Dikarya</taxon>
        <taxon>Ascomycota</taxon>
        <taxon>Taphrinomycotina</taxon>
        <taxon>Taphrinomycotina incertae sedis</taxon>
        <taxon>Saitoella</taxon>
    </lineage>
</organism>